<reference evidence="2" key="2">
    <citation type="submission" date="2022-01" db="EMBL/GenBank/DDBJ databases">
        <authorList>
            <person name="Yamashiro T."/>
            <person name="Shiraishi A."/>
            <person name="Satake H."/>
            <person name="Nakayama K."/>
        </authorList>
    </citation>
    <scope>NUCLEOTIDE SEQUENCE</scope>
</reference>
<evidence type="ECO:0000313" key="3">
    <source>
        <dbReference type="Proteomes" id="UP001151760"/>
    </source>
</evidence>
<feature type="region of interest" description="Disordered" evidence="1">
    <location>
        <begin position="140"/>
        <end position="202"/>
    </location>
</feature>
<gene>
    <name evidence="2" type="ORF">Tco_0730177</name>
</gene>
<evidence type="ECO:0000313" key="2">
    <source>
        <dbReference type="EMBL" id="GJS80296.1"/>
    </source>
</evidence>
<organism evidence="2 3">
    <name type="scientific">Tanacetum coccineum</name>
    <dbReference type="NCBI Taxonomy" id="301880"/>
    <lineage>
        <taxon>Eukaryota</taxon>
        <taxon>Viridiplantae</taxon>
        <taxon>Streptophyta</taxon>
        <taxon>Embryophyta</taxon>
        <taxon>Tracheophyta</taxon>
        <taxon>Spermatophyta</taxon>
        <taxon>Magnoliopsida</taxon>
        <taxon>eudicotyledons</taxon>
        <taxon>Gunneridae</taxon>
        <taxon>Pentapetalae</taxon>
        <taxon>asterids</taxon>
        <taxon>campanulids</taxon>
        <taxon>Asterales</taxon>
        <taxon>Asteraceae</taxon>
        <taxon>Asteroideae</taxon>
        <taxon>Anthemideae</taxon>
        <taxon>Anthemidinae</taxon>
        <taxon>Tanacetum</taxon>
    </lineage>
</organism>
<name>A0ABQ4YTI0_9ASTR</name>
<feature type="compositionally biased region" description="Basic residues" evidence="1">
    <location>
        <begin position="148"/>
        <end position="157"/>
    </location>
</feature>
<sequence length="326" mass="36615">MPCVTNNVVTPKVSAIAKYVIEVESIPKSLKNNRNIHHHYLNHLRDILDTLREIVELGRSKRPSDNSLEYACVYTKRSLELLANVRASCPKESNKRDNGIATTPLTRKKHVTFADPLETSGTNPTNHVKQPIVQKTNVPIIHSTGVRKATKARRSKSKSNTINDKTLPANSVSKKKVEDHHRKNKSKLSKKNRVDSIKQAKQTWKPTRKVVTTVGYHWKPTGRLFPLGAQCPLTRNTKPKVLLVKQWKPTGRIFPLNDQCPLTRSTKPKVLSVKQWKPTGRIIPLGEQCPLVRPTALNNTTMLADTQANNIPVESNPVCSNQSDPN</sequence>
<proteinExistence type="predicted"/>
<dbReference type="EMBL" id="BQNB010010660">
    <property type="protein sequence ID" value="GJS80296.1"/>
    <property type="molecule type" value="Genomic_DNA"/>
</dbReference>
<feature type="compositionally biased region" description="Polar residues" evidence="1">
    <location>
        <begin position="160"/>
        <end position="172"/>
    </location>
</feature>
<feature type="compositionally biased region" description="Basic residues" evidence="1">
    <location>
        <begin position="182"/>
        <end position="191"/>
    </location>
</feature>
<dbReference type="Proteomes" id="UP001151760">
    <property type="component" value="Unassembled WGS sequence"/>
</dbReference>
<evidence type="ECO:0000256" key="1">
    <source>
        <dbReference type="SAM" id="MobiDB-lite"/>
    </source>
</evidence>
<keyword evidence="3" id="KW-1185">Reference proteome</keyword>
<reference evidence="2" key="1">
    <citation type="journal article" date="2022" name="Int. J. Mol. Sci.">
        <title>Draft Genome of Tanacetum Coccineum: Genomic Comparison of Closely Related Tanacetum-Family Plants.</title>
        <authorList>
            <person name="Yamashiro T."/>
            <person name="Shiraishi A."/>
            <person name="Nakayama K."/>
            <person name="Satake H."/>
        </authorList>
    </citation>
    <scope>NUCLEOTIDE SEQUENCE</scope>
</reference>
<protein>
    <submittedName>
        <fullName evidence="2">Uncharacterized protein</fullName>
    </submittedName>
</protein>
<comment type="caution">
    <text evidence="2">The sequence shown here is derived from an EMBL/GenBank/DDBJ whole genome shotgun (WGS) entry which is preliminary data.</text>
</comment>
<accession>A0ABQ4YTI0</accession>